<dbReference type="Gene3D" id="3.40.640.10">
    <property type="entry name" value="Type I PLP-dependent aspartate aminotransferase-like (Major domain)"/>
    <property type="match status" value="1"/>
</dbReference>
<keyword evidence="3" id="KW-0808">Transferase</keyword>
<comment type="caution">
    <text evidence="3">The sequence shown here is derived from an EMBL/GenBank/DDBJ whole genome shotgun (WGS) entry which is preliminary data.</text>
</comment>
<evidence type="ECO:0000313" key="3">
    <source>
        <dbReference type="EMBL" id="GAA0568230.1"/>
    </source>
</evidence>
<comment type="similarity">
    <text evidence="1 2">Belongs to the DegT/DnrJ/EryC1 family.</text>
</comment>
<dbReference type="Pfam" id="PF01041">
    <property type="entry name" value="DegT_DnrJ_EryC1"/>
    <property type="match status" value="1"/>
</dbReference>
<dbReference type="EMBL" id="BAAAFZ010000006">
    <property type="protein sequence ID" value="GAA0568230.1"/>
    <property type="molecule type" value="Genomic_DNA"/>
</dbReference>
<dbReference type="Proteomes" id="UP001501588">
    <property type="component" value="Unassembled WGS sequence"/>
</dbReference>
<organism evidence="3 4">
    <name type="scientific">Craurococcus roseus</name>
    <dbReference type="NCBI Taxonomy" id="77585"/>
    <lineage>
        <taxon>Bacteria</taxon>
        <taxon>Pseudomonadati</taxon>
        <taxon>Pseudomonadota</taxon>
        <taxon>Alphaproteobacteria</taxon>
        <taxon>Acetobacterales</taxon>
        <taxon>Acetobacteraceae</taxon>
        <taxon>Craurococcus</taxon>
    </lineage>
</organism>
<dbReference type="PANTHER" id="PTHR30244:SF34">
    <property type="entry name" value="DTDP-4-AMINO-4,6-DIDEOXYGALACTOSE TRANSAMINASE"/>
    <property type="match status" value="1"/>
</dbReference>
<keyword evidence="2" id="KW-0663">Pyridoxal phosphate</keyword>
<dbReference type="CDD" id="cd00616">
    <property type="entry name" value="AHBA_syn"/>
    <property type="match status" value="1"/>
</dbReference>
<keyword evidence="4" id="KW-1185">Reference proteome</keyword>
<dbReference type="GO" id="GO:0008483">
    <property type="term" value="F:transaminase activity"/>
    <property type="evidence" value="ECO:0007669"/>
    <property type="project" value="UniProtKB-KW"/>
</dbReference>
<evidence type="ECO:0000256" key="2">
    <source>
        <dbReference type="RuleBase" id="RU004508"/>
    </source>
</evidence>
<evidence type="ECO:0000313" key="4">
    <source>
        <dbReference type="Proteomes" id="UP001501588"/>
    </source>
</evidence>
<evidence type="ECO:0000256" key="1">
    <source>
        <dbReference type="ARBA" id="ARBA00037999"/>
    </source>
</evidence>
<name>A0ABN1EJZ5_9PROT</name>
<dbReference type="InterPro" id="IPR015422">
    <property type="entry name" value="PyrdxlP-dep_Trfase_small"/>
</dbReference>
<protein>
    <submittedName>
        <fullName evidence="3">DegT/DnrJ/EryC1/StrS aminotransferase family protein</fullName>
    </submittedName>
</protein>
<dbReference type="PANTHER" id="PTHR30244">
    <property type="entry name" value="TRANSAMINASE"/>
    <property type="match status" value="1"/>
</dbReference>
<dbReference type="InterPro" id="IPR000653">
    <property type="entry name" value="DegT/StrS_aminotransferase"/>
</dbReference>
<proteinExistence type="inferred from homology"/>
<sequence>MTPLRAAAPGPLPNIPVYRPDLSGNERRYVLECLDTTWISSLGGFIERFEGAVRAATGAEHATGLCNGTVALHLALHCLGVGPGDEVIVPTFTYIASVNTIAQCGATPVFADCREGDWLLDPADAAARITPRTKAILPVHLYGAACDMRALGALAKERGLGVVEDCAEAFGTTLDGRHVGTFGDVGTFSFFGNKTITTGEGGMVISRDGALAERMRIVRGQGQSPTRRYWHEVLGFNYRMTNIVAAIGLAQIERLDAILARKRALAARYEALLRGLPVAFQRPMDGVESSHWLVSVLLPPGADRDAVQKEMAARGVDTRPVFFCAHEMPMYAKGERFPVAEDIAARGLSLPSYPTLSDSDMDRVADALGAALRGQGLA</sequence>
<keyword evidence="3" id="KW-0032">Aminotransferase</keyword>
<dbReference type="Gene3D" id="3.90.1150.10">
    <property type="entry name" value="Aspartate Aminotransferase, domain 1"/>
    <property type="match status" value="1"/>
</dbReference>
<reference evidence="3 4" key="1">
    <citation type="journal article" date="2019" name="Int. J. Syst. Evol. Microbiol.">
        <title>The Global Catalogue of Microorganisms (GCM) 10K type strain sequencing project: providing services to taxonomists for standard genome sequencing and annotation.</title>
        <authorList>
            <consortium name="The Broad Institute Genomics Platform"/>
            <consortium name="The Broad Institute Genome Sequencing Center for Infectious Disease"/>
            <person name="Wu L."/>
            <person name="Ma J."/>
        </authorList>
    </citation>
    <scope>NUCLEOTIDE SEQUENCE [LARGE SCALE GENOMIC DNA]</scope>
    <source>
        <strain evidence="3 4">JCM 9933</strain>
    </source>
</reference>
<dbReference type="PIRSF" id="PIRSF000390">
    <property type="entry name" value="PLP_StrS"/>
    <property type="match status" value="1"/>
</dbReference>
<dbReference type="RefSeq" id="WP_343893341.1">
    <property type="nucleotide sequence ID" value="NZ_BAAAFZ010000006.1"/>
</dbReference>
<dbReference type="InterPro" id="IPR015424">
    <property type="entry name" value="PyrdxlP-dep_Trfase"/>
</dbReference>
<accession>A0ABN1EJZ5</accession>
<dbReference type="SUPFAM" id="SSF53383">
    <property type="entry name" value="PLP-dependent transferases"/>
    <property type="match status" value="1"/>
</dbReference>
<gene>
    <name evidence="3" type="ORF">GCM10009416_02860</name>
</gene>
<dbReference type="InterPro" id="IPR015421">
    <property type="entry name" value="PyrdxlP-dep_Trfase_major"/>
</dbReference>